<keyword evidence="11" id="KW-0496">Mitochondrion</keyword>
<dbReference type="PhylomeDB" id="D6WWG3"/>
<evidence type="ECO:0000256" key="10">
    <source>
        <dbReference type="ARBA" id="ARBA00048586"/>
    </source>
</evidence>
<dbReference type="Proteomes" id="UP000007266">
    <property type="component" value="Linkage group 8"/>
</dbReference>
<evidence type="ECO:0000256" key="2">
    <source>
        <dbReference type="ARBA" id="ARBA00005042"/>
    </source>
</evidence>
<evidence type="ECO:0000256" key="11">
    <source>
        <dbReference type="RuleBase" id="RU365024"/>
    </source>
</evidence>
<feature type="domain" description="PLD phosphodiesterase" evidence="12">
    <location>
        <begin position="161"/>
        <end position="187"/>
    </location>
</feature>
<dbReference type="UniPathway" id="UPA00084">
    <property type="reaction ID" value="UER00503"/>
</dbReference>
<evidence type="ECO:0000313" key="14">
    <source>
        <dbReference type="Proteomes" id="UP000007266"/>
    </source>
</evidence>
<keyword evidence="14" id="KW-1185">Reference proteome</keyword>
<dbReference type="InParanoid" id="D6WWG3"/>
<comment type="function">
    <text evidence="1 11">Functions in the biosynthesis of the anionic phospholipids phosphatidylglycerol and cardiolipin.</text>
</comment>
<evidence type="ECO:0000256" key="8">
    <source>
        <dbReference type="ARBA" id="ARBA00023209"/>
    </source>
</evidence>
<evidence type="ECO:0000256" key="4">
    <source>
        <dbReference type="ARBA" id="ARBA00022516"/>
    </source>
</evidence>
<dbReference type="eggNOG" id="KOG3964">
    <property type="taxonomic scope" value="Eukaryota"/>
</dbReference>
<protein>
    <recommendedName>
        <fullName evidence="11">CDP-diacylglycerol--glycerol-3-phosphate 3-phosphatidyltransferase</fullName>
        <ecNumber evidence="11">2.7.8.5</ecNumber>
    </recommendedName>
</protein>
<keyword evidence="7 11" id="KW-0443">Lipid metabolism</keyword>
<dbReference type="SUPFAM" id="SSF56024">
    <property type="entry name" value="Phospholipase D/nuclease"/>
    <property type="match status" value="1"/>
</dbReference>
<gene>
    <name evidence="13" type="primary">AUGUSTUS-3.0.2_05756</name>
    <name evidence="13" type="ORF">TcasGA2_TC005756</name>
</gene>
<dbReference type="SMART" id="SM00155">
    <property type="entry name" value="PLDc"/>
    <property type="match status" value="2"/>
</dbReference>
<dbReference type="GO" id="GO:0032049">
    <property type="term" value="P:cardiolipin biosynthetic process"/>
    <property type="evidence" value="ECO:0000318"/>
    <property type="project" value="GO_Central"/>
</dbReference>
<keyword evidence="4 11" id="KW-0444">Lipid biosynthesis</keyword>
<dbReference type="AlphaFoldDB" id="D6WWG3"/>
<dbReference type="PANTHER" id="PTHR12586:SF1">
    <property type="entry name" value="CDP-DIACYLGLYCEROL--GLYCEROL-3-PHOSPHATE 3-PHOSPHATIDYLTRANSFERASE, MITOCHONDRIAL"/>
    <property type="match status" value="1"/>
</dbReference>
<keyword evidence="8 11" id="KW-0594">Phospholipid biosynthesis</keyword>
<evidence type="ECO:0000256" key="9">
    <source>
        <dbReference type="ARBA" id="ARBA00023264"/>
    </source>
</evidence>
<dbReference type="GO" id="GO:0005524">
    <property type="term" value="F:ATP binding"/>
    <property type="evidence" value="ECO:0007669"/>
    <property type="project" value="UniProtKB-KW"/>
</dbReference>
<sequence length="476" mass="54632">MFRRVFNSLLETTAQTEVVYPSPFTKPETIPFGWLSSVAPCFPIKASNIRILSEPPHFYNVLKEGCASATRRIVLVSLYLGTGNLEKNLVKAVLDNENFQKGGLSVSVLLDYMRGSRFEVNSRTVLRPLLQKNGNCTVSLYHTPVLRGLLKKVTPHRWNELYGLQHMKLYIFDDTLVISGANLSNDYFTNRQDRYFVIEDKRLCDFYCGLVKRVQKFSLTLDKNNNVGLDEEWTHLPYKGSKNDFIEEAGDIVDSYITETKDERNIHKEDGFDTWIFPLVQMGQLGITQDSDTTTRLLSEAPQDSILCISTGYFNLTSQYMTTLINQTSATCKILMAHPKANGFLGAKGPAGGIPYAYSLIAHKFRNEFEKLDQQYRIDLFEYLRDKWTYHGKGLWYYAPKDNNPSLTLIGSPNFGERSVRRDLETQLAVVTENPVLKKELHEECQRLYGFGRPAETERAVPTWVHAFVFFFRNFF</sequence>
<dbReference type="GO" id="GO:0008444">
    <property type="term" value="F:CDP-diacylglycerol-glycerol-3-phosphate 3-phosphatidyltransferase activity"/>
    <property type="evidence" value="ECO:0000318"/>
    <property type="project" value="GO_Central"/>
</dbReference>
<dbReference type="EC" id="2.7.8.5" evidence="11"/>
<evidence type="ECO:0000256" key="1">
    <source>
        <dbReference type="ARBA" id="ARBA00003537"/>
    </source>
</evidence>
<reference evidence="13 14" key="1">
    <citation type="journal article" date="2008" name="Nature">
        <title>The genome of the model beetle and pest Tribolium castaneum.</title>
        <authorList>
            <consortium name="Tribolium Genome Sequencing Consortium"/>
            <person name="Richards S."/>
            <person name="Gibbs R.A."/>
            <person name="Weinstock G.M."/>
            <person name="Brown S.J."/>
            <person name="Denell R."/>
            <person name="Beeman R.W."/>
            <person name="Gibbs R."/>
            <person name="Beeman R.W."/>
            <person name="Brown S.J."/>
            <person name="Bucher G."/>
            <person name="Friedrich M."/>
            <person name="Grimmelikhuijzen C.J."/>
            <person name="Klingler M."/>
            <person name="Lorenzen M."/>
            <person name="Richards S."/>
            <person name="Roth S."/>
            <person name="Schroder R."/>
            <person name="Tautz D."/>
            <person name="Zdobnov E.M."/>
            <person name="Muzny D."/>
            <person name="Gibbs R.A."/>
            <person name="Weinstock G.M."/>
            <person name="Attaway T."/>
            <person name="Bell S."/>
            <person name="Buhay C.J."/>
            <person name="Chandrabose M.N."/>
            <person name="Chavez D."/>
            <person name="Clerk-Blankenburg K.P."/>
            <person name="Cree A."/>
            <person name="Dao M."/>
            <person name="Davis C."/>
            <person name="Chacko J."/>
            <person name="Dinh H."/>
            <person name="Dugan-Rocha S."/>
            <person name="Fowler G."/>
            <person name="Garner T.T."/>
            <person name="Garnes J."/>
            <person name="Gnirke A."/>
            <person name="Hawes A."/>
            <person name="Hernandez J."/>
            <person name="Hines S."/>
            <person name="Holder M."/>
            <person name="Hume J."/>
            <person name="Jhangiani S.N."/>
            <person name="Joshi V."/>
            <person name="Khan Z.M."/>
            <person name="Jackson L."/>
            <person name="Kovar C."/>
            <person name="Kowis A."/>
            <person name="Lee S."/>
            <person name="Lewis L.R."/>
            <person name="Margolis J."/>
            <person name="Morgan M."/>
            <person name="Nazareth L.V."/>
            <person name="Nguyen N."/>
            <person name="Okwuonu G."/>
            <person name="Parker D."/>
            <person name="Richards S."/>
            <person name="Ruiz S.J."/>
            <person name="Santibanez J."/>
            <person name="Savard J."/>
            <person name="Scherer S.E."/>
            <person name="Schneider B."/>
            <person name="Sodergren E."/>
            <person name="Tautz D."/>
            <person name="Vattahil S."/>
            <person name="Villasana D."/>
            <person name="White C.S."/>
            <person name="Wright R."/>
            <person name="Park Y."/>
            <person name="Beeman R.W."/>
            <person name="Lord J."/>
            <person name="Oppert B."/>
            <person name="Lorenzen M."/>
            <person name="Brown S."/>
            <person name="Wang L."/>
            <person name="Savard J."/>
            <person name="Tautz D."/>
            <person name="Richards S."/>
            <person name="Weinstock G."/>
            <person name="Gibbs R.A."/>
            <person name="Liu Y."/>
            <person name="Worley K."/>
            <person name="Weinstock G."/>
            <person name="Elsik C.G."/>
            <person name="Reese J.T."/>
            <person name="Elhaik E."/>
            <person name="Landan G."/>
            <person name="Graur D."/>
            <person name="Arensburger P."/>
            <person name="Atkinson P."/>
            <person name="Beeman R.W."/>
            <person name="Beidler J."/>
            <person name="Brown S.J."/>
            <person name="Demuth J.P."/>
            <person name="Drury D.W."/>
            <person name="Du Y.Z."/>
            <person name="Fujiwara H."/>
            <person name="Lorenzen M."/>
            <person name="Maselli V."/>
            <person name="Osanai M."/>
            <person name="Park Y."/>
            <person name="Robertson H.M."/>
            <person name="Tu Z."/>
            <person name="Wang J.J."/>
            <person name="Wang S."/>
            <person name="Richards S."/>
            <person name="Song H."/>
            <person name="Zhang L."/>
            <person name="Sodergren E."/>
            <person name="Werner D."/>
            <person name="Stanke M."/>
            <person name="Morgenstern B."/>
            <person name="Solovyev V."/>
            <person name="Kosarev P."/>
            <person name="Brown G."/>
            <person name="Chen H.C."/>
            <person name="Ermolaeva O."/>
            <person name="Hlavina W."/>
            <person name="Kapustin Y."/>
            <person name="Kiryutin B."/>
            <person name="Kitts P."/>
            <person name="Maglott D."/>
            <person name="Pruitt K."/>
            <person name="Sapojnikov V."/>
            <person name="Souvorov A."/>
            <person name="Mackey A.J."/>
            <person name="Waterhouse R.M."/>
            <person name="Wyder S."/>
            <person name="Zdobnov E.M."/>
            <person name="Zdobnov E.M."/>
            <person name="Wyder S."/>
            <person name="Kriventseva E.V."/>
            <person name="Kadowaki T."/>
            <person name="Bork P."/>
            <person name="Aranda M."/>
            <person name="Bao R."/>
            <person name="Beermann A."/>
            <person name="Berns N."/>
            <person name="Bolognesi R."/>
            <person name="Bonneton F."/>
            <person name="Bopp D."/>
            <person name="Brown S.J."/>
            <person name="Bucher G."/>
            <person name="Butts T."/>
            <person name="Chaumot A."/>
            <person name="Denell R.E."/>
            <person name="Ferrier D.E."/>
            <person name="Friedrich M."/>
            <person name="Gordon C.M."/>
            <person name="Jindra M."/>
            <person name="Klingler M."/>
            <person name="Lan Q."/>
            <person name="Lattorff H.M."/>
            <person name="Laudet V."/>
            <person name="von Levetsow C."/>
            <person name="Liu Z."/>
            <person name="Lutz R."/>
            <person name="Lynch J.A."/>
            <person name="da Fonseca R.N."/>
            <person name="Posnien N."/>
            <person name="Reuter R."/>
            <person name="Roth S."/>
            <person name="Savard J."/>
            <person name="Schinko J.B."/>
            <person name="Schmitt C."/>
            <person name="Schoppmeier M."/>
            <person name="Schroder R."/>
            <person name="Shippy T.D."/>
            <person name="Simonnet F."/>
            <person name="Marques-Souza H."/>
            <person name="Tautz D."/>
            <person name="Tomoyasu Y."/>
            <person name="Trauner J."/>
            <person name="Van der Zee M."/>
            <person name="Vervoort M."/>
            <person name="Wittkopp N."/>
            <person name="Wimmer E.A."/>
            <person name="Yang X."/>
            <person name="Jones A.K."/>
            <person name="Sattelle D.B."/>
            <person name="Ebert P.R."/>
            <person name="Nelson D."/>
            <person name="Scott J.G."/>
            <person name="Beeman R.W."/>
            <person name="Muthukrishnan S."/>
            <person name="Kramer K.J."/>
            <person name="Arakane Y."/>
            <person name="Beeman R.W."/>
            <person name="Zhu Q."/>
            <person name="Hogenkamp D."/>
            <person name="Dixit R."/>
            <person name="Oppert B."/>
            <person name="Jiang H."/>
            <person name="Zou Z."/>
            <person name="Marshall J."/>
            <person name="Elpidina E."/>
            <person name="Vinokurov K."/>
            <person name="Oppert C."/>
            <person name="Zou Z."/>
            <person name="Evans J."/>
            <person name="Lu Z."/>
            <person name="Zhao P."/>
            <person name="Sumathipala N."/>
            <person name="Altincicek B."/>
            <person name="Vilcinskas A."/>
            <person name="Williams M."/>
            <person name="Hultmark D."/>
            <person name="Hetru C."/>
            <person name="Jiang H."/>
            <person name="Grimmelikhuijzen C.J."/>
            <person name="Hauser F."/>
            <person name="Cazzamali G."/>
            <person name="Williamson M."/>
            <person name="Park Y."/>
            <person name="Li B."/>
            <person name="Tanaka Y."/>
            <person name="Predel R."/>
            <person name="Neupert S."/>
            <person name="Schachtner J."/>
            <person name="Verleyen P."/>
            <person name="Raible F."/>
            <person name="Bork P."/>
            <person name="Friedrich M."/>
            <person name="Walden K.K."/>
            <person name="Robertson H.M."/>
            <person name="Angeli S."/>
            <person name="Foret S."/>
            <person name="Bucher G."/>
            <person name="Schuetz S."/>
            <person name="Maleszka R."/>
            <person name="Wimmer E.A."/>
            <person name="Beeman R.W."/>
            <person name="Lorenzen M."/>
            <person name="Tomoyasu Y."/>
            <person name="Miller S.C."/>
            <person name="Grossmann D."/>
            <person name="Bucher G."/>
        </authorList>
    </citation>
    <scope>NUCLEOTIDE SEQUENCE [LARGE SCALE GENOMIC DNA]</scope>
    <source>
        <strain evidence="13 14">Georgia GA2</strain>
    </source>
</reference>
<evidence type="ECO:0000313" key="13">
    <source>
        <dbReference type="EMBL" id="EFA08139.1"/>
    </source>
</evidence>
<comment type="pathway">
    <text evidence="2 11">Phospholipid metabolism; phosphatidylglycerol biosynthesis; phosphatidylglycerol from CDP-diacylglycerol: step 1/2.</text>
</comment>
<dbReference type="KEGG" id="tca:662887"/>
<dbReference type="FunCoup" id="D6WWG3">
    <property type="interactions" value="1283"/>
</dbReference>
<proteinExistence type="inferred from homology"/>
<dbReference type="PANTHER" id="PTHR12586">
    <property type="entry name" value="CDP-DIACYLGLYCEROL--SERINE O-PHOSPHATIDYLTRANSFERASE"/>
    <property type="match status" value="1"/>
</dbReference>
<dbReference type="CDD" id="cd09137">
    <property type="entry name" value="PLDc_PGS1_euk_2"/>
    <property type="match status" value="1"/>
</dbReference>
<comment type="catalytic activity">
    <reaction evidence="10 11">
        <text>a CDP-1,2-diacyl-sn-glycerol + sn-glycerol 3-phosphate = a 1,2-diacyl-sn-glycero-3-phospho-(1'-sn-glycero-3'-phosphate) + CMP + H(+)</text>
        <dbReference type="Rhea" id="RHEA:12593"/>
        <dbReference type="ChEBI" id="CHEBI:15378"/>
        <dbReference type="ChEBI" id="CHEBI:57597"/>
        <dbReference type="ChEBI" id="CHEBI:58332"/>
        <dbReference type="ChEBI" id="CHEBI:60110"/>
        <dbReference type="ChEBI" id="CHEBI:60377"/>
        <dbReference type="EC" id="2.7.8.5"/>
    </reaction>
</comment>
<evidence type="ECO:0000259" key="12">
    <source>
        <dbReference type="PROSITE" id="PS50035"/>
    </source>
</evidence>
<dbReference type="InterPro" id="IPR016270">
    <property type="entry name" value="PGS1"/>
</dbReference>
<dbReference type="GO" id="GO:0005739">
    <property type="term" value="C:mitochondrion"/>
    <property type="evidence" value="ECO:0000318"/>
    <property type="project" value="GO_Central"/>
</dbReference>
<dbReference type="PROSITE" id="PS50035">
    <property type="entry name" value="PLD"/>
    <property type="match status" value="1"/>
</dbReference>
<evidence type="ECO:0000256" key="7">
    <source>
        <dbReference type="ARBA" id="ARBA00023098"/>
    </source>
</evidence>
<name>D6WWG3_TRICA</name>
<dbReference type="EMBL" id="KQ971361">
    <property type="protein sequence ID" value="EFA08139.1"/>
    <property type="molecule type" value="Genomic_DNA"/>
</dbReference>
<dbReference type="Gene3D" id="3.30.870.10">
    <property type="entry name" value="Endonuclease Chain A"/>
    <property type="match status" value="2"/>
</dbReference>
<keyword evidence="11" id="KW-0547">Nucleotide-binding</keyword>
<dbReference type="OMA" id="HKCLAQC"/>
<evidence type="ECO:0000256" key="5">
    <source>
        <dbReference type="ARBA" id="ARBA00022679"/>
    </source>
</evidence>
<accession>D6WWG3</accession>
<dbReference type="CDD" id="cd09135">
    <property type="entry name" value="PLDc_PGS1_euk_1"/>
    <property type="match status" value="1"/>
</dbReference>
<dbReference type="OrthoDB" id="10250191at2759"/>
<comment type="subcellular location">
    <subcellularLocation>
        <location evidence="11">Mitochondrion</location>
    </subcellularLocation>
</comment>
<dbReference type="STRING" id="7070.D6WWG3"/>
<reference evidence="13 14" key="2">
    <citation type="journal article" date="2010" name="Nucleic Acids Res.">
        <title>BeetleBase in 2010: revisions to provide comprehensive genomic information for Tribolium castaneum.</title>
        <authorList>
            <person name="Kim H.S."/>
            <person name="Murphy T."/>
            <person name="Xia J."/>
            <person name="Caragea D."/>
            <person name="Park Y."/>
            <person name="Beeman R.W."/>
            <person name="Lorenzen M.D."/>
            <person name="Butcher S."/>
            <person name="Manak J.R."/>
            <person name="Brown S.J."/>
        </authorList>
    </citation>
    <scope>GENOME REANNOTATION</scope>
    <source>
        <strain evidence="13 14">Georgia GA2</strain>
    </source>
</reference>
<dbReference type="HOGENOM" id="CLU_030471_1_2_1"/>
<evidence type="ECO:0000256" key="6">
    <source>
        <dbReference type="ARBA" id="ARBA00022737"/>
    </source>
</evidence>
<dbReference type="InterPro" id="IPR001736">
    <property type="entry name" value="PLipase_D/transphosphatidylase"/>
</dbReference>
<keyword evidence="5 11" id="KW-0808">Transferase</keyword>
<dbReference type="PIRSF" id="PIRSF000850">
    <property type="entry name" value="Phospholipase_D_PSS"/>
    <property type="match status" value="1"/>
</dbReference>
<keyword evidence="11" id="KW-0067">ATP-binding</keyword>
<keyword evidence="6" id="KW-0677">Repeat</keyword>
<evidence type="ECO:0000256" key="3">
    <source>
        <dbReference type="ARBA" id="ARBA00010682"/>
    </source>
</evidence>
<comment type="similarity">
    <text evidence="3 11">Belongs to the CDP-alcohol phosphatidyltransferase class-II family.</text>
</comment>
<organism evidence="13 14">
    <name type="scientific">Tribolium castaneum</name>
    <name type="common">Red flour beetle</name>
    <dbReference type="NCBI Taxonomy" id="7070"/>
    <lineage>
        <taxon>Eukaryota</taxon>
        <taxon>Metazoa</taxon>
        <taxon>Ecdysozoa</taxon>
        <taxon>Arthropoda</taxon>
        <taxon>Hexapoda</taxon>
        <taxon>Insecta</taxon>
        <taxon>Pterygota</taxon>
        <taxon>Neoptera</taxon>
        <taxon>Endopterygota</taxon>
        <taxon>Coleoptera</taxon>
        <taxon>Polyphaga</taxon>
        <taxon>Cucujiformia</taxon>
        <taxon>Tenebrionidae</taxon>
        <taxon>Tenebrionidae incertae sedis</taxon>
        <taxon>Tribolium</taxon>
    </lineage>
</organism>
<keyword evidence="9 11" id="KW-1208">Phospholipid metabolism</keyword>